<evidence type="ECO:0008006" key="4">
    <source>
        <dbReference type="Google" id="ProtNLM"/>
    </source>
</evidence>
<proteinExistence type="predicted"/>
<accession>A0A2C9LA96</accession>
<evidence type="ECO:0000313" key="3">
    <source>
        <dbReference type="Proteomes" id="UP000076420"/>
    </source>
</evidence>
<dbReference type="VEuPathDB" id="VectorBase:BGLB028762"/>
<keyword evidence="1" id="KW-0732">Signal</keyword>
<dbReference type="EnsemblMetazoa" id="BGLB028762-RA">
    <property type="protein sequence ID" value="BGLB028762-PA"/>
    <property type="gene ID" value="BGLB028762"/>
</dbReference>
<dbReference type="AlphaFoldDB" id="A0A2C9LA96"/>
<feature type="chain" id="PRO_5013401822" description="EGF-like domain-containing protein" evidence="1">
    <location>
        <begin position="22"/>
        <end position="288"/>
    </location>
</feature>
<gene>
    <name evidence="2" type="primary">106051902</name>
</gene>
<feature type="signal peptide" evidence="1">
    <location>
        <begin position="1"/>
        <end position="21"/>
    </location>
</feature>
<organism evidence="2 3">
    <name type="scientific">Biomphalaria glabrata</name>
    <name type="common">Bloodfluke planorb</name>
    <name type="synonym">Freshwater snail</name>
    <dbReference type="NCBI Taxonomy" id="6526"/>
    <lineage>
        <taxon>Eukaryota</taxon>
        <taxon>Metazoa</taxon>
        <taxon>Spiralia</taxon>
        <taxon>Lophotrochozoa</taxon>
        <taxon>Mollusca</taxon>
        <taxon>Gastropoda</taxon>
        <taxon>Heterobranchia</taxon>
        <taxon>Euthyneura</taxon>
        <taxon>Panpulmonata</taxon>
        <taxon>Hygrophila</taxon>
        <taxon>Lymnaeoidea</taxon>
        <taxon>Planorbidae</taxon>
        <taxon>Biomphalaria</taxon>
    </lineage>
</organism>
<dbReference type="Gene3D" id="2.170.300.10">
    <property type="entry name" value="Tie2 ligand-binding domain superfamily"/>
    <property type="match status" value="1"/>
</dbReference>
<protein>
    <recommendedName>
        <fullName evidence="4">EGF-like domain-containing protein</fullName>
    </recommendedName>
</protein>
<reference evidence="2" key="1">
    <citation type="submission" date="2020-05" db="UniProtKB">
        <authorList>
            <consortium name="EnsemblMetazoa"/>
        </authorList>
    </citation>
    <scope>IDENTIFICATION</scope>
    <source>
        <strain evidence="2">BB02</strain>
    </source>
</reference>
<dbReference type="Proteomes" id="UP000076420">
    <property type="component" value="Unassembled WGS sequence"/>
</dbReference>
<dbReference type="VEuPathDB" id="VectorBase:BGLAX_030563"/>
<evidence type="ECO:0000313" key="2">
    <source>
        <dbReference type="EnsemblMetazoa" id="BGLB028762-PA"/>
    </source>
</evidence>
<sequence>MWTGAIVTWSWVCFFFGHVGADNSCSAGWFGNYCQYKCHCKNSTCDTNGDCVGTTPCERGWFGYKCQYQDLSSLADTSQQRLIDGDDSTCNEDLNVTSVSFNLKTPFLFSWMRLVFRLKEPLKKLTIEFKTMNDTRKCQDPRILQGSDTTFDIYCTISVKIQVINITGDSTKYLCSVYLSGVGLSEQLIDLGLHSEPSSHLWLQAVVCMRQRPHPGKPSRLTGQTRDIFILAFKRFRKLYLEIRVTPLAYIRLGSSNLLGMVDFFGEKINLTTYQGVICVAVCTVIGP</sequence>
<name>A0A2C9LA96_BIOGL</name>
<dbReference type="KEGG" id="bgt:106051902"/>
<evidence type="ECO:0000256" key="1">
    <source>
        <dbReference type="SAM" id="SignalP"/>
    </source>
</evidence>